<dbReference type="SUPFAM" id="SSF55021">
    <property type="entry name" value="ACT-like"/>
    <property type="match status" value="1"/>
</dbReference>
<evidence type="ECO:0000256" key="5">
    <source>
        <dbReference type="ARBA" id="ARBA00023141"/>
    </source>
</evidence>
<feature type="site" description="Essential for prephenate dehydratase activity" evidence="9">
    <location>
        <position position="184"/>
    </location>
</feature>
<reference evidence="12" key="2">
    <citation type="journal article" date="2021" name="PeerJ">
        <title>Extensive microbial diversity within the chicken gut microbiome revealed by metagenomics and culture.</title>
        <authorList>
            <person name="Gilroy R."/>
            <person name="Ravi A."/>
            <person name="Getino M."/>
            <person name="Pursley I."/>
            <person name="Horton D.L."/>
            <person name="Alikhan N.F."/>
            <person name="Baker D."/>
            <person name="Gharbi K."/>
            <person name="Hall N."/>
            <person name="Watson M."/>
            <person name="Adriaenssens E.M."/>
            <person name="Foster-Nyarko E."/>
            <person name="Jarju S."/>
            <person name="Secka A."/>
            <person name="Antonio M."/>
            <person name="Oren A."/>
            <person name="Chaudhuri R.R."/>
            <person name="La Ragione R."/>
            <person name="Hildebrand F."/>
            <person name="Pallen M.J."/>
        </authorList>
    </citation>
    <scope>NUCLEOTIDE SEQUENCE</scope>
    <source>
        <strain evidence="12">ChiBcec7-5410</strain>
    </source>
</reference>
<evidence type="ECO:0000259" key="10">
    <source>
        <dbReference type="PROSITE" id="PS51171"/>
    </source>
</evidence>
<evidence type="ECO:0000256" key="7">
    <source>
        <dbReference type="ARBA" id="ARBA00023239"/>
    </source>
</evidence>
<dbReference type="PANTHER" id="PTHR21022">
    <property type="entry name" value="PREPHENATE DEHYDRATASE P PROTEIN"/>
    <property type="match status" value="1"/>
</dbReference>
<name>A0A9D1H6I1_9FIRM</name>
<evidence type="ECO:0000256" key="9">
    <source>
        <dbReference type="PIRSR" id="PIRSR001500-2"/>
    </source>
</evidence>
<evidence type="ECO:0000256" key="8">
    <source>
        <dbReference type="ARBA" id="ARBA00047848"/>
    </source>
</evidence>
<keyword evidence="4" id="KW-0028">Amino-acid biosynthesis</keyword>
<evidence type="ECO:0000256" key="6">
    <source>
        <dbReference type="ARBA" id="ARBA00023222"/>
    </source>
</evidence>
<dbReference type="InterPro" id="IPR002912">
    <property type="entry name" value="ACT_dom"/>
</dbReference>
<dbReference type="Gene3D" id="3.30.70.260">
    <property type="match status" value="1"/>
</dbReference>
<comment type="pathway">
    <text evidence="1">Amino-acid biosynthesis; L-phenylalanine biosynthesis; phenylpyruvate from prephenate: step 1/1.</text>
</comment>
<dbReference type="PROSITE" id="PS51171">
    <property type="entry name" value="PREPHENATE_DEHYDR_3"/>
    <property type="match status" value="1"/>
</dbReference>
<dbReference type="Pfam" id="PF00800">
    <property type="entry name" value="PDT"/>
    <property type="match status" value="1"/>
</dbReference>
<dbReference type="GO" id="GO:0009094">
    <property type="term" value="P:L-phenylalanine biosynthetic process"/>
    <property type="evidence" value="ECO:0007669"/>
    <property type="project" value="UniProtKB-KW"/>
</dbReference>
<evidence type="ECO:0000256" key="1">
    <source>
        <dbReference type="ARBA" id="ARBA00004741"/>
    </source>
</evidence>
<comment type="caution">
    <text evidence="12">The sequence shown here is derived from an EMBL/GenBank/DDBJ whole genome shotgun (WGS) entry which is preliminary data.</text>
</comment>
<evidence type="ECO:0000259" key="11">
    <source>
        <dbReference type="PROSITE" id="PS51671"/>
    </source>
</evidence>
<accession>A0A9D1H6I1</accession>
<comment type="catalytic activity">
    <reaction evidence="8">
        <text>prephenate + H(+) = 3-phenylpyruvate + CO2 + H2O</text>
        <dbReference type="Rhea" id="RHEA:21648"/>
        <dbReference type="ChEBI" id="CHEBI:15377"/>
        <dbReference type="ChEBI" id="CHEBI:15378"/>
        <dbReference type="ChEBI" id="CHEBI:16526"/>
        <dbReference type="ChEBI" id="CHEBI:18005"/>
        <dbReference type="ChEBI" id="CHEBI:29934"/>
        <dbReference type="EC" id="4.2.1.51"/>
    </reaction>
</comment>
<dbReference type="GO" id="GO:0005737">
    <property type="term" value="C:cytoplasm"/>
    <property type="evidence" value="ECO:0007669"/>
    <property type="project" value="TreeGrafter"/>
</dbReference>
<dbReference type="PROSITE" id="PS51671">
    <property type="entry name" value="ACT"/>
    <property type="match status" value="1"/>
</dbReference>
<dbReference type="CDD" id="cd04905">
    <property type="entry name" value="ACT_CM-PDT"/>
    <property type="match status" value="1"/>
</dbReference>
<evidence type="ECO:0000313" key="12">
    <source>
        <dbReference type="EMBL" id="HIT93997.1"/>
    </source>
</evidence>
<evidence type="ECO:0000256" key="3">
    <source>
        <dbReference type="ARBA" id="ARBA00021872"/>
    </source>
</evidence>
<dbReference type="EMBL" id="DVLW01000062">
    <property type="protein sequence ID" value="HIT93997.1"/>
    <property type="molecule type" value="Genomic_DNA"/>
</dbReference>
<evidence type="ECO:0000256" key="2">
    <source>
        <dbReference type="ARBA" id="ARBA00013147"/>
    </source>
</evidence>
<feature type="domain" description="ACT" evidence="11">
    <location>
        <begin position="203"/>
        <end position="280"/>
    </location>
</feature>
<feature type="domain" description="Prephenate dehydratase" evidence="10">
    <location>
        <begin position="6"/>
        <end position="191"/>
    </location>
</feature>
<dbReference type="Pfam" id="PF01842">
    <property type="entry name" value="ACT"/>
    <property type="match status" value="1"/>
</dbReference>
<proteinExistence type="predicted"/>
<evidence type="ECO:0000256" key="4">
    <source>
        <dbReference type="ARBA" id="ARBA00022605"/>
    </source>
</evidence>
<dbReference type="Gene3D" id="3.40.190.10">
    <property type="entry name" value="Periplasmic binding protein-like II"/>
    <property type="match status" value="2"/>
</dbReference>
<organism evidence="12 13">
    <name type="scientific">Candidatus Faecivivens stercoripullorum</name>
    <dbReference type="NCBI Taxonomy" id="2840805"/>
    <lineage>
        <taxon>Bacteria</taxon>
        <taxon>Bacillati</taxon>
        <taxon>Bacillota</taxon>
        <taxon>Clostridia</taxon>
        <taxon>Eubacteriales</taxon>
        <taxon>Oscillospiraceae</taxon>
        <taxon>Oscillospiraceae incertae sedis</taxon>
        <taxon>Candidatus Faecivivens</taxon>
    </lineage>
</organism>
<sequence>MQEKIKAAYSGVPGCFAEEAAVRYFAQQSESGKWEDICELVPESSFAGALRAVESGKADCAVLPIENSSTGSILTNFDLITDYGFYITGEYSISVGQCLMAKPGVTMDEITEVLSHEQGLSQSREFLARHPWKQTAVYNTAYAAQLVAESDRRDICAIASSRAAEIYGLNILAERTNFKDINQTRFVILSREVHHSPDNNKVSLMITLPHVPGSLCRLLSIFAREKINLLKIESRPVPRKNWEYLFFIDFSADTIDARIREILQEVSDFAQTLRVLGYYRKFES</sequence>
<dbReference type="NCBIfam" id="NF008865">
    <property type="entry name" value="PRK11898.1"/>
    <property type="match status" value="1"/>
</dbReference>
<dbReference type="AlphaFoldDB" id="A0A9D1H6I1"/>
<keyword evidence="5" id="KW-0057">Aromatic amino acid biosynthesis</keyword>
<dbReference type="PANTHER" id="PTHR21022:SF19">
    <property type="entry name" value="PREPHENATE DEHYDRATASE-RELATED"/>
    <property type="match status" value="1"/>
</dbReference>
<protein>
    <recommendedName>
        <fullName evidence="3">Prephenate dehydratase</fullName>
        <ecNumber evidence="2">4.2.1.51</ecNumber>
    </recommendedName>
</protein>
<reference evidence="12" key="1">
    <citation type="submission" date="2020-10" db="EMBL/GenBank/DDBJ databases">
        <authorList>
            <person name="Gilroy R."/>
        </authorList>
    </citation>
    <scope>NUCLEOTIDE SEQUENCE</scope>
    <source>
        <strain evidence="12">ChiBcec7-5410</strain>
    </source>
</reference>
<dbReference type="InterPro" id="IPR001086">
    <property type="entry name" value="Preph_deHydtase"/>
</dbReference>
<gene>
    <name evidence="12" type="primary">pheA</name>
    <name evidence="12" type="ORF">IAC43_02305</name>
</gene>
<dbReference type="SUPFAM" id="SSF53850">
    <property type="entry name" value="Periplasmic binding protein-like II"/>
    <property type="match status" value="1"/>
</dbReference>
<dbReference type="Proteomes" id="UP000824160">
    <property type="component" value="Unassembled WGS sequence"/>
</dbReference>
<dbReference type="EC" id="4.2.1.51" evidence="2"/>
<dbReference type="InterPro" id="IPR008242">
    <property type="entry name" value="Chor_mutase/pphenate_deHydtase"/>
</dbReference>
<dbReference type="PIRSF" id="PIRSF001500">
    <property type="entry name" value="Chor_mut_pdt_Ppr"/>
    <property type="match status" value="1"/>
</dbReference>
<keyword evidence="7 12" id="KW-0456">Lyase</keyword>
<evidence type="ECO:0000313" key="13">
    <source>
        <dbReference type="Proteomes" id="UP000824160"/>
    </source>
</evidence>
<keyword evidence="6" id="KW-0584">Phenylalanine biosynthesis</keyword>
<dbReference type="GO" id="GO:0004664">
    <property type="term" value="F:prephenate dehydratase activity"/>
    <property type="evidence" value="ECO:0007669"/>
    <property type="project" value="UniProtKB-EC"/>
</dbReference>
<dbReference type="CDD" id="cd13631">
    <property type="entry name" value="PBP2_Ct-PDT_like"/>
    <property type="match status" value="1"/>
</dbReference>
<dbReference type="InterPro" id="IPR045865">
    <property type="entry name" value="ACT-like_dom_sf"/>
</dbReference>